<protein>
    <submittedName>
        <fullName evidence="6">LysR family transcriptional regulator</fullName>
    </submittedName>
</protein>
<dbReference type="Proteomes" id="UP000515275">
    <property type="component" value="Chromosome"/>
</dbReference>
<sequence length="294" mass="30753">MSTWPELTALELLVTVADYGSLSAGARAVGMAQPNASRSIARLERQLGVLLLHRATTGATLTAEGLLVVEWARDAVEAACRLALGVASLRGGEATPLQVSASQTVAEHLLPRWISSLRQADSSLQVEVKVLNSSRVVEDIRAGHTDIGFVESPTIPGDLHSVTVAHDELIVVVAPGHPWEGTTVTASQLAQTALVTREAGSGTRVALDAALGRAAISAVEMPTNAAVRVAAQTGTAPAVLSRLAVSESIASGALREVTTDFSISRELRAVWTGPRRLRGEAQRFIAAIVQPFGV</sequence>
<evidence type="ECO:0000256" key="2">
    <source>
        <dbReference type="ARBA" id="ARBA00023015"/>
    </source>
</evidence>
<dbReference type="PANTHER" id="PTHR30126">
    <property type="entry name" value="HTH-TYPE TRANSCRIPTIONAL REGULATOR"/>
    <property type="match status" value="1"/>
</dbReference>
<dbReference type="InterPro" id="IPR036390">
    <property type="entry name" value="WH_DNA-bd_sf"/>
</dbReference>
<evidence type="ECO:0000313" key="6">
    <source>
        <dbReference type="EMBL" id="QNH95924.1"/>
    </source>
</evidence>
<feature type="domain" description="HTH lysR-type" evidence="5">
    <location>
        <begin position="5"/>
        <end position="62"/>
    </location>
</feature>
<dbReference type="Pfam" id="PF00126">
    <property type="entry name" value="HTH_1"/>
    <property type="match status" value="1"/>
</dbReference>
<proteinExistence type="inferred from homology"/>
<evidence type="ECO:0000256" key="3">
    <source>
        <dbReference type="ARBA" id="ARBA00023125"/>
    </source>
</evidence>
<dbReference type="GO" id="GO:0003700">
    <property type="term" value="F:DNA-binding transcription factor activity"/>
    <property type="evidence" value="ECO:0007669"/>
    <property type="project" value="InterPro"/>
</dbReference>
<keyword evidence="2" id="KW-0805">Transcription regulation</keyword>
<dbReference type="SUPFAM" id="SSF46785">
    <property type="entry name" value="Winged helix' DNA-binding domain"/>
    <property type="match status" value="1"/>
</dbReference>
<keyword evidence="3" id="KW-0238">DNA-binding</keyword>
<dbReference type="EMBL" id="CP046883">
    <property type="protein sequence ID" value="QNH95924.1"/>
    <property type="molecule type" value="Genomic_DNA"/>
</dbReference>
<dbReference type="InterPro" id="IPR000847">
    <property type="entry name" value="LysR_HTH_N"/>
</dbReference>
<dbReference type="InterPro" id="IPR005119">
    <property type="entry name" value="LysR_subst-bd"/>
</dbReference>
<organism evidence="6 7">
    <name type="scientific">Corynebacterium anserum</name>
    <dbReference type="NCBI Taxonomy" id="2684406"/>
    <lineage>
        <taxon>Bacteria</taxon>
        <taxon>Bacillati</taxon>
        <taxon>Actinomycetota</taxon>
        <taxon>Actinomycetes</taxon>
        <taxon>Mycobacteriales</taxon>
        <taxon>Corynebacteriaceae</taxon>
        <taxon>Corynebacterium</taxon>
    </lineage>
</organism>
<dbReference type="KEGG" id="cans:GP473_03835"/>
<dbReference type="GO" id="GO:0000976">
    <property type="term" value="F:transcription cis-regulatory region binding"/>
    <property type="evidence" value="ECO:0007669"/>
    <property type="project" value="TreeGrafter"/>
</dbReference>
<dbReference type="Pfam" id="PF03466">
    <property type="entry name" value="LysR_substrate"/>
    <property type="match status" value="1"/>
</dbReference>
<accession>A0A7G7YN54</accession>
<dbReference type="InterPro" id="IPR036388">
    <property type="entry name" value="WH-like_DNA-bd_sf"/>
</dbReference>
<name>A0A7G7YN54_9CORY</name>
<keyword evidence="4" id="KW-0804">Transcription</keyword>
<comment type="similarity">
    <text evidence="1">Belongs to the LysR transcriptional regulatory family.</text>
</comment>
<dbReference type="SUPFAM" id="SSF53850">
    <property type="entry name" value="Periplasmic binding protein-like II"/>
    <property type="match status" value="1"/>
</dbReference>
<gene>
    <name evidence="6" type="ORF">GP473_03835</name>
</gene>
<dbReference type="AlphaFoldDB" id="A0A7G7YN54"/>
<keyword evidence="7" id="KW-1185">Reference proteome</keyword>
<reference evidence="6 7" key="1">
    <citation type="submission" date="2019-12" db="EMBL/GenBank/DDBJ databases">
        <title>Corynebacterium sp. nov., isolated from feces of the Anser Albifrons in China.</title>
        <authorList>
            <person name="Liu Q."/>
        </authorList>
    </citation>
    <scope>NUCLEOTIDE SEQUENCE [LARGE SCALE GENOMIC DNA]</scope>
    <source>
        <strain evidence="6 7">23H37-10</strain>
    </source>
</reference>
<dbReference type="PRINTS" id="PR00039">
    <property type="entry name" value="HTHLYSR"/>
</dbReference>
<dbReference type="Gene3D" id="1.10.10.10">
    <property type="entry name" value="Winged helix-like DNA-binding domain superfamily/Winged helix DNA-binding domain"/>
    <property type="match status" value="1"/>
</dbReference>
<evidence type="ECO:0000313" key="7">
    <source>
        <dbReference type="Proteomes" id="UP000515275"/>
    </source>
</evidence>
<evidence type="ECO:0000256" key="4">
    <source>
        <dbReference type="ARBA" id="ARBA00023163"/>
    </source>
</evidence>
<dbReference type="PANTHER" id="PTHR30126:SF39">
    <property type="entry name" value="HTH-TYPE TRANSCRIPTIONAL REGULATOR CYSL"/>
    <property type="match status" value="1"/>
</dbReference>
<dbReference type="PROSITE" id="PS50931">
    <property type="entry name" value="HTH_LYSR"/>
    <property type="match status" value="1"/>
</dbReference>
<evidence type="ECO:0000259" key="5">
    <source>
        <dbReference type="PROSITE" id="PS50931"/>
    </source>
</evidence>
<evidence type="ECO:0000256" key="1">
    <source>
        <dbReference type="ARBA" id="ARBA00009437"/>
    </source>
</evidence>
<dbReference type="Gene3D" id="3.40.190.10">
    <property type="entry name" value="Periplasmic binding protein-like II"/>
    <property type="match status" value="2"/>
</dbReference>